<dbReference type="PANTHER" id="PTHR36115:SF9">
    <property type="entry name" value="LMO1584 PROTEIN"/>
    <property type="match status" value="1"/>
</dbReference>
<evidence type="ECO:0000256" key="4">
    <source>
        <dbReference type="ARBA" id="ARBA00022989"/>
    </source>
</evidence>
<dbReference type="InterPro" id="IPR051791">
    <property type="entry name" value="Pra-immunoreactive"/>
</dbReference>
<evidence type="ECO:0000259" key="7">
    <source>
        <dbReference type="Pfam" id="PF06271"/>
    </source>
</evidence>
<sequence>MDVHNPAGFWIRLGAALLDGLVIGIPLSILSFVITGDIDNSSGDGWINLLSALYGIFLPVYWRGYVVGKRVCGIRIVKIDGEDVRIGTMVIRVLCGAFIYAITLGIAAIVSGIMVGIREDKRSIHDLIAGTYVTYNRPGE</sequence>
<keyword evidence="5 6" id="KW-0472">Membrane</keyword>
<comment type="caution">
    <text evidence="8">The sequence shown here is derived from an EMBL/GenBank/DDBJ whole genome shotgun (WGS) entry which is preliminary data.</text>
</comment>
<feature type="transmembrane region" description="Helical" evidence="6">
    <location>
        <begin position="89"/>
        <end position="117"/>
    </location>
</feature>
<protein>
    <recommendedName>
        <fullName evidence="7">RDD domain-containing protein</fullName>
    </recommendedName>
</protein>
<feature type="domain" description="RDD" evidence="7">
    <location>
        <begin position="6"/>
        <end position="130"/>
    </location>
</feature>
<reference evidence="9" key="1">
    <citation type="submission" date="2015-08" db="EMBL/GenBank/DDBJ databases">
        <title>Fjat-14210 dsm16467.</title>
        <authorList>
            <person name="Liu B."/>
            <person name="Wang J."/>
            <person name="Zhu Y."/>
            <person name="Liu G."/>
            <person name="Chen Q."/>
            <person name="Chen Z."/>
            <person name="Lan J."/>
            <person name="Che J."/>
            <person name="Ge C."/>
            <person name="Shi H."/>
            <person name="Pan Z."/>
            <person name="Liu X."/>
        </authorList>
    </citation>
    <scope>NUCLEOTIDE SEQUENCE [LARGE SCALE GENOMIC DNA]</scope>
    <source>
        <strain evidence="9">DSM 16467</strain>
    </source>
</reference>
<gene>
    <name evidence="8" type="ORF">AMD01_03075</name>
</gene>
<accession>A0A0M0LIJ8</accession>
<keyword evidence="9" id="KW-1185">Reference proteome</keyword>
<dbReference type="STRING" id="284581.AMD01_03075"/>
<comment type="subcellular location">
    <subcellularLocation>
        <location evidence="1">Cell membrane</location>
        <topology evidence="1">Multi-pass membrane protein</topology>
    </subcellularLocation>
</comment>
<dbReference type="Pfam" id="PF06271">
    <property type="entry name" value="RDD"/>
    <property type="match status" value="1"/>
</dbReference>
<evidence type="ECO:0000256" key="2">
    <source>
        <dbReference type="ARBA" id="ARBA00022475"/>
    </source>
</evidence>
<dbReference type="AlphaFoldDB" id="A0A0M0LIJ8"/>
<feature type="transmembrane region" description="Helical" evidence="6">
    <location>
        <begin position="9"/>
        <end position="34"/>
    </location>
</feature>
<proteinExistence type="predicted"/>
<keyword evidence="3 6" id="KW-0812">Transmembrane</keyword>
<evidence type="ECO:0000256" key="6">
    <source>
        <dbReference type="SAM" id="Phobius"/>
    </source>
</evidence>
<name>A0A0M0LIJ8_9BACI</name>
<evidence type="ECO:0000256" key="3">
    <source>
        <dbReference type="ARBA" id="ARBA00022692"/>
    </source>
</evidence>
<evidence type="ECO:0000313" key="8">
    <source>
        <dbReference type="EMBL" id="KOO50737.1"/>
    </source>
</evidence>
<dbReference type="RefSeq" id="WP_053399909.1">
    <property type="nucleotide sequence ID" value="NZ_JAUKEN010000002.1"/>
</dbReference>
<evidence type="ECO:0000256" key="5">
    <source>
        <dbReference type="ARBA" id="ARBA00023136"/>
    </source>
</evidence>
<dbReference type="InterPro" id="IPR010432">
    <property type="entry name" value="RDD"/>
</dbReference>
<dbReference type="PANTHER" id="PTHR36115">
    <property type="entry name" value="PROLINE-RICH ANTIGEN HOMOLOG-RELATED"/>
    <property type="match status" value="1"/>
</dbReference>
<evidence type="ECO:0000256" key="1">
    <source>
        <dbReference type="ARBA" id="ARBA00004651"/>
    </source>
</evidence>
<organism evidence="8 9">
    <name type="scientific">Priestia koreensis</name>
    <dbReference type="NCBI Taxonomy" id="284581"/>
    <lineage>
        <taxon>Bacteria</taxon>
        <taxon>Bacillati</taxon>
        <taxon>Bacillota</taxon>
        <taxon>Bacilli</taxon>
        <taxon>Bacillales</taxon>
        <taxon>Bacillaceae</taxon>
        <taxon>Priestia</taxon>
    </lineage>
</organism>
<dbReference type="EMBL" id="LILC01000002">
    <property type="protein sequence ID" value="KOO50737.1"/>
    <property type="molecule type" value="Genomic_DNA"/>
</dbReference>
<dbReference type="PATRIC" id="fig|284581.3.peg.900"/>
<dbReference type="OrthoDB" id="1787043at2"/>
<dbReference type="GO" id="GO:0005886">
    <property type="term" value="C:plasma membrane"/>
    <property type="evidence" value="ECO:0007669"/>
    <property type="project" value="UniProtKB-SubCell"/>
</dbReference>
<keyword evidence="4 6" id="KW-1133">Transmembrane helix</keyword>
<keyword evidence="2" id="KW-1003">Cell membrane</keyword>
<evidence type="ECO:0000313" key="9">
    <source>
        <dbReference type="Proteomes" id="UP000037558"/>
    </source>
</evidence>
<dbReference type="Proteomes" id="UP000037558">
    <property type="component" value="Unassembled WGS sequence"/>
</dbReference>
<feature type="transmembrane region" description="Helical" evidence="6">
    <location>
        <begin position="46"/>
        <end position="68"/>
    </location>
</feature>